<keyword evidence="2" id="KW-0732">Signal</keyword>
<evidence type="ECO:0000313" key="3">
    <source>
        <dbReference type="EMBL" id="GAA0872399.1"/>
    </source>
</evidence>
<feature type="region of interest" description="Disordered" evidence="1">
    <location>
        <begin position="71"/>
        <end position="92"/>
    </location>
</feature>
<feature type="compositionally biased region" description="Basic and acidic residues" evidence="1">
    <location>
        <begin position="72"/>
        <end position="92"/>
    </location>
</feature>
<evidence type="ECO:0000313" key="4">
    <source>
        <dbReference type="Proteomes" id="UP001500507"/>
    </source>
</evidence>
<proteinExistence type="predicted"/>
<comment type="caution">
    <text evidence="3">The sequence shown here is derived from an EMBL/GenBank/DDBJ whole genome shotgun (WGS) entry which is preliminary data.</text>
</comment>
<dbReference type="RefSeq" id="WP_343765691.1">
    <property type="nucleotide sequence ID" value="NZ_BAAAFG010000015.1"/>
</dbReference>
<protein>
    <submittedName>
        <fullName evidence="3">Uncharacterized protein</fullName>
    </submittedName>
</protein>
<evidence type="ECO:0000256" key="2">
    <source>
        <dbReference type="SAM" id="SignalP"/>
    </source>
</evidence>
<gene>
    <name evidence="3" type="ORF">GCM10009117_15460</name>
</gene>
<reference evidence="4" key="1">
    <citation type="journal article" date="2019" name="Int. J. Syst. Evol. Microbiol.">
        <title>The Global Catalogue of Microorganisms (GCM) 10K type strain sequencing project: providing services to taxonomists for standard genome sequencing and annotation.</title>
        <authorList>
            <consortium name="The Broad Institute Genomics Platform"/>
            <consortium name="The Broad Institute Genome Sequencing Center for Infectious Disease"/>
            <person name="Wu L."/>
            <person name="Ma J."/>
        </authorList>
    </citation>
    <scope>NUCLEOTIDE SEQUENCE [LARGE SCALE GENOMIC DNA]</scope>
    <source>
        <strain evidence="4">JCM 16082</strain>
    </source>
</reference>
<dbReference type="EMBL" id="BAAAFG010000015">
    <property type="protein sequence ID" value="GAA0872399.1"/>
    <property type="molecule type" value="Genomic_DNA"/>
</dbReference>
<dbReference type="Proteomes" id="UP001500507">
    <property type="component" value="Unassembled WGS sequence"/>
</dbReference>
<feature type="chain" id="PRO_5046497399" evidence="2">
    <location>
        <begin position="19"/>
        <end position="137"/>
    </location>
</feature>
<accession>A0ABP3XVJ4</accession>
<organism evidence="3 4">
    <name type="scientific">Gangjinia marincola</name>
    <dbReference type="NCBI Taxonomy" id="578463"/>
    <lineage>
        <taxon>Bacteria</taxon>
        <taxon>Pseudomonadati</taxon>
        <taxon>Bacteroidota</taxon>
        <taxon>Flavobacteriia</taxon>
        <taxon>Flavobacteriales</taxon>
        <taxon>Flavobacteriaceae</taxon>
        <taxon>Gangjinia</taxon>
    </lineage>
</organism>
<feature type="signal peptide" evidence="2">
    <location>
        <begin position="1"/>
        <end position="18"/>
    </location>
</feature>
<sequence length="137" mass="15947">MKPTMIILAAFLSITTMAQSQQRMKRQQQTTMSIEERAAINSKKLTLALDLNESQQAKVQELLTTHLTIQKAQREEREGKTSEELAADAAERKEARLDAKISLQNNMKEILTPEQFERYQEMQLERDSRNKGRKRRQ</sequence>
<name>A0ABP3XVJ4_9FLAO</name>
<keyword evidence="4" id="KW-1185">Reference proteome</keyword>
<evidence type="ECO:0000256" key="1">
    <source>
        <dbReference type="SAM" id="MobiDB-lite"/>
    </source>
</evidence>
<dbReference type="Gene3D" id="1.20.120.1490">
    <property type="match status" value="1"/>
</dbReference>